<dbReference type="EMBL" id="JACEIP010000010">
    <property type="protein sequence ID" value="MBA4542865.1"/>
    <property type="molecule type" value="Genomic_DNA"/>
</dbReference>
<keyword evidence="2" id="KW-0547">Nucleotide-binding</keyword>
<comment type="caution">
    <text evidence="2">The sequence shown here is derived from an EMBL/GenBank/DDBJ whole genome shotgun (WGS) entry which is preliminary data.</text>
</comment>
<dbReference type="PANTHER" id="PTHR31862:SF1">
    <property type="entry name" value="UPF0261 DOMAIN PROTEIN (AFU_ORTHOLOGUE AFUA_1G10120)"/>
    <property type="match status" value="1"/>
</dbReference>
<feature type="domain" description="UPF0261" evidence="1">
    <location>
        <begin position="4"/>
        <end position="114"/>
    </location>
</feature>
<keyword evidence="2" id="KW-0067">ATP-binding</keyword>
<dbReference type="PANTHER" id="PTHR31862">
    <property type="entry name" value="UPF0261 DOMAIN PROTEIN (AFU_ORTHOLOGUE AFUA_1G10120)"/>
    <property type="match status" value="1"/>
</dbReference>
<dbReference type="AlphaFoldDB" id="A0A7W2AI38"/>
<gene>
    <name evidence="2" type="ORF">H1164_08120</name>
</gene>
<dbReference type="RefSeq" id="WP_081943962.1">
    <property type="nucleotide sequence ID" value="NZ_JACEIP010000010.1"/>
</dbReference>
<name>A0A7W2AI38_9BACL</name>
<organism evidence="2 3">
    <name type="scientific">Thermoactinomyces daqus</name>
    <dbReference type="NCBI Taxonomy" id="1329516"/>
    <lineage>
        <taxon>Bacteria</taxon>
        <taxon>Bacillati</taxon>
        <taxon>Bacillota</taxon>
        <taxon>Bacilli</taxon>
        <taxon>Bacillales</taxon>
        <taxon>Thermoactinomycetaceae</taxon>
        <taxon>Thermoactinomyces</taxon>
    </lineage>
</organism>
<dbReference type="InterPro" id="IPR056778">
    <property type="entry name" value="UPF0261_C"/>
</dbReference>
<dbReference type="Pfam" id="PF23189">
    <property type="entry name" value="UPF0261_C"/>
    <property type="match status" value="1"/>
</dbReference>
<dbReference type="Gene3D" id="3.40.50.12030">
    <property type="entry name" value="Uncharacterised protein family UPF0261, NC domain"/>
    <property type="match status" value="1"/>
</dbReference>
<evidence type="ECO:0000259" key="1">
    <source>
        <dbReference type="Pfam" id="PF23189"/>
    </source>
</evidence>
<proteinExistence type="predicted"/>
<dbReference type="Proteomes" id="UP000530514">
    <property type="component" value="Unassembled WGS sequence"/>
</dbReference>
<evidence type="ECO:0000313" key="3">
    <source>
        <dbReference type="Proteomes" id="UP000530514"/>
    </source>
</evidence>
<keyword evidence="3" id="KW-1185">Reference proteome</keyword>
<accession>A0A7W2AI38</accession>
<dbReference type="GO" id="GO:0005524">
    <property type="term" value="F:ATP binding"/>
    <property type="evidence" value="ECO:0007669"/>
    <property type="project" value="UniProtKB-KW"/>
</dbReference>
<sequence>MTSGVPDKYKNRLLYAWNENVTLMRTTPEENEELGRILAEKANQSKGPVAIFLPLQGISELDAPDRDFWWPEADQALFDAIKKNTKSEIPIIELDCNINDPLFARAVTDKLLEFLQNEEK</sequence>
<protein>
    <submittedName>
        <fullName evidence="2">Tm-1-like ATP-binding domain-containing protein</fullName>
    </submittedName>
</protein>
<reference evidence="2 3" key="1">
    <citation type="submission" date="2020-07" db="EMBL/GenBank/DDBJ databases">
        <authorList>
            <person name="Feng H."/>
        </authorList>
    </citation>
    <scope>NUCLEOTIDE SEQUENCE [LARGE SCALE GENOMIC DNA]</scope>
    <source>
        <strain evidence="3">s-11</strain>
    </source>
</reference>
<evidence type="ECO:0000313" key="2">
    <source>
        <dbReference type="EMBL" id="MBA4542865.1"/>
    </source>
</evidence>
<dbReference type="InterPro" id="IPR051353">
    <property type="entry name" value="Tobamovirus_resist_UPF0261"/>
</dbReference>
<dbReference type="OrthoDB" id="9776369at2"/>